<feature type="active site" description="Schiff-base intermediate with substrate" evidence="3">
    <location>
        <position position="158"/>
    </location>
</feature>
<organism evidence="6 7">
    <name type="scientific">Halovenus rubra</name>
    <dbReference type="NCBI Taxonomy" id="869890"/>
    <lineage>
        <taxon>Archaea</taxon>
        <taxon>Methanobacteriati</taxon>
        <taxon>Methanobacteriota</taxon>
        <taxon>Stenosarchaea group</taxon>
        <taxon>Halobacteria</taxon>
        <taxon>Halobacteriales</taxon>
        <taxon>Haloarculaceae</taxon>
        <taxon>Halovenus</taxon>
    </lineage>
</organism>
<dbReference type="CDD" id="cd00408">
    <property type="entry name" value="DHDPS-like"/>
    <property type="match status" value="1"/>
</dbReference>
<reference evidence="6 7" key="1">
    <citation type="journal article" date="2014" name="Int. J. Syst. Evol. Microbiol.">
        <title>Complete genome sequence of Corynebacterium casei LMG S-19264T (=DSM 44701T), isolated from a smear-ripened cheese.</title>
        <authorList>
            <consortium name="US DOE Joint Genome Institute (JGI-PGF)"/>
            <person name="Walter F."/>
            <person name="Albersmeier A."/>
            <person name="Kalinowski J."/>
            <person name="Ruckert C."/>
        </authorList>
    </citation>
    <scope>NUCLEOTIDE SEQUENCE [LARGE SCALE GENOMIC DNA]</scope>
    <source>
        <strain evidence="6 7">CGMCC 4.7215</strain>
    </source>
</reference>
<keyword evidence="1" id="KW-0456">Lyase</keyword>
<feature type="region of interest" description="Disordered" evidence="5">
    <location>
        <begin position="257"/>
        <end position="276"/>
    </location>
</feature>
<dbReference type="Proteomes" id="UP001596414">
    <property type="component" value="Unassembled WGS sequence"/>
</dbReference>
<feature type="binding site" evidence="4">
    <location>
        <position position="201"/>
    </location>
    <ligand>
        <name>pyruvate</name>
        <dbReference type="ChEBI" id="CHEBI:15361"/>
    </ligand>
</feature>
<evidence type="ECO:0000256" key="1">
    <source>
        <dbReference type="ARBA" id="ARBA00023239"/>
    </source>
</evidence>
<dbReference type="EMBL" id="JBHSZQ010000015">
    <property type="protein sequence ID" value="MFC7126105.1"/>
    <property type="molecule type" value="Genomic_DNA"/>
</dbReference>
<name>A0ABD5X4I9_9EURY</name>
<sequence length="288" mass="30652">MHGIGPPLVTPCTEQGDVDYAALRELVGWVENRGVDFLLACGSTSEAELLTAAERKRVVETVVEEASVPVLAGTGHPGLRETLDSTAAAVDAGADAALVVTPFYYNHGHDTLVSYYRAVADSAEIPVYLYSVPGYTDVQLTPKTVAELASHPNIAGMKDTNGSLGSFIRTQQRVADGTFDLLIGTANILSQALSAGARGGVLALANLYPRKCVKIHELYESTPKRAQSLNAELVDINTAVTTMYGIPGLKWAMRQRGAPAGYPRSPQQPPDEHAKQHLASLLAEVSKT</sequence>
<dbReference type="GO" id="GO:0008675">
    <property type="term" value="F:2-dehydro-3-deoxy-phosphogluconate aldolase activity"/>
    <property type="evidence" value="ECO:0007669"/>
    <property type="project" value="UniProtKB-ARBA"/>
</dbReference>
<evidence type="ECO:0000256" key="3">
    <source>
        <dbReference type="PIRSR" id="PIRSR001365-1"/>
    </source>
</evidence>
<feature type="active site" description="Proton donor/acceptor" evidence="3">
    <location>
        <position position="130"/>
    </location>
</feature>
<dbReference type="InterPro" id="IPR013785">
    <property type="entry name" value="Aldolase_TIM"/>
</dbReference>
<dbReference type="GO" id="GO:0044281">
    <property type="term" value="P:small molecule metabolic process"/>
    <property type="evidence" value="ECO:0007669"/>
    <property type="project" value="UniProtKB-ARBA"/>
</dbReference>
<dbReference type="InterPro" id="IPR020625">
    <property type="entry name" value="Schiff_base-form_aldolases_AS"/>
</dbReference>
<dbReference type="PIRSF" id="PIRSF001365">
    <property type="entry name" value="DHDPS"/>
    <property type="match status" value="1"/>
</dbReference>
<gene>
    <name evidence="6" type="ORF">ACFQJ7_08660</name>
</gene>
<protein>
    <submittedName>
        <fullName evidence="6">Dihydrodipicolinate synthase family protein</fullName>
    </submittedName>
</protein>
<dbReference type="PANTHER" id="PTHR12128">
    <property type="entry name" value="DIHYDRODIPICOLINATE SYNTHASE"/>
    <property type="match status" value="1"/>
</dbReference>
<dbReference type="AlphaFoldDB" id="A0ABD5X4I9"/>
<proteinExistence type="predicted"/>
<feature type="binding site" evidence="4">
    <location>
        <position position="44"/>
    </location>
    <ligand>
        <name>pyruvate</name>
        <dbReference type="ChEBI" id="CHEBI:15361"/>
    </ligand>
</feature>
<dbReference type="PANTHER" id="PTHR12128:SF66">
    <property type="entry name" value="4-HYDROXY-2-OXOGLUTARATE ALDOLASE, MITOCHONDRIAL"/>
    <property type="match status" value="1"/>
</dbReference>
<evidence type="ECO:0000313" key="7">
    <source>
        <dbReference type="Proteomes" id="UP001596414"/>
    </source>
</evidence>
<evidence type="ECO:0000256" key="5">
    <source>
        <dbReference type="SAM" id="MobiDB-lite"/>
    </source>
</evidence>
<evidence type="ECO:0000256" key="4">
    <source>
        <dbReference type="PIRSR" id="PIRSR001365-2"/>
    </source>
</evidence>
<dbReference type="Gene3D" id="3.20.20.70">
    <property type="entry name" value="Aldolase class I"/>
    <property type="match status" value="1"/>
</dbReference>
<dbReference type="RefSeq" id="WP_267638874.1">
    <property type="nucleotide sequence ID" value="NZ_JAODIY010000044.1"/>
</dbReference>
<dbReference type="PRINTS" id="PR00146">
    <property type="entry name" value="DHPICSNTHASE"/>
</dbReference>
<evidence type="ECO:0000313" key="6">
    <source>
        <dbReference type="EMBL" id="MFC7126105.1"/>
    </source>
</evidence>
<comment type="caution">
    <text evidence="6">The sequence shown here is derived from an EMBL/GenBank/DDBJ whole genome shotgun (WGS) entry which is preliminary data.</text>
</comment>
<dbReference type="InterPro" id="IPR002220">
    <property type="entry name" value="DapA-like"/>
</dbReference>
<keyword evidence="2" id="KW-0704">Schiff base</keyword>
<dbReference type="SUPFAM" id="SSF51569">
    <property type="entry name" value="Aldolase"/>
    <property type="match status" value="1"/>
</dbReference>
<dbReference type="SMART" id="SM01130">
    <property type="entry name" value="DHDPS"/>
    <property type="match status" value="1"/>
</dbReference>
<dbReference type="Pfam" id="PF00701">
    <property type="entry name" value="DHDPS"/>
    <property type="match status" value="1"/>
</dbReference>
<dbReference type="PROSITE" id="PS00666">
    <property type="entry name" value="DHDPS_2"/>
    <property type="match status" value="1"/>
</dbReference>
<accession>A0ABD5X4I9</accession>
<evidence type="ECO:0000256" key="2">
    <source>
        <dbReference type="ARBA" id="ARBA00023270"/>
    </source>
</evidence>